<evidence type="ECO:0000256" key="5">
    <source>
        <dbReference type="ARBA" id="ARBA00022630"/>
    </source>
</evidence>
<evidence type="ECO:0000256" key="4">
    <source>
        <dbReference type="ARBA" id="ARBA00022485"/>
    </source>
</evidence>
<dbReference type="InterPro" id="IPR050837">
    <property type="entry name" value="ComplexI_51kDa_subunit"/>
</dbReference>
<keyword evidence="13" id="KW-1185">Reference proteome</keyword>
<keyword evidence="6" id="KW-0288">FMN</keyword>
<evidence type="ECO:0000256" key="1">
    <source>
        <dbReference type="ARBA" id="ARBA00001917"/>
    </source>
</evidence>
<keyword evidence="9" id="KW-0411">Iron-sulfur</keyword>
<proteinExistence type="inferred from homology"/>
<dbReference type="InterPro" id="IPR019575">
    <property type="entry name" value="Nuop51_4Fe4S-bd"/>
</dbReference>
<evidence type="ECO:0000259" key="11">
    <source>
        <dbReference type="Pfam" id="PF10589"/>
    </source>
</evidence>
<dbReference type="GO" id="GO:0045333">
    <property type="term" value="P:cellular respiration"/>
    <property type="evidence" value="ECO:0007669"/>
    <property type="project" value="TreeGrafter"/>
</dbReference>
<evidence type="ECO:0000256" key="2">
    <source>
        <dbReference type="ARBA" id="ARBA00001966"/>
    </source>
</evidence>
<evidence type="ECO:0000313" key="13">
    <source>
        <dbReference type="Proteomes" id="UP000295345"/>
    </source>
</evidence>
<dbReference type="GO" id="GO:0051539">
    <property type="term" value="F:4 iron, 4 sulfur cluster binding"/>
    <property type="evidence" value="ECO:0007669"/>
    <property type="project" value="UniProtKB-KW"/>
</dbReference>
<name>A0A4R4TAX2_9ACTN</name>
<dbReference type="RefSeq" id="WP_132820136.1">
    <property type="nucleotide sequence ID" value="NZ_SMKI01000282.1"/>
</dbReference>
<dbReference type="SUPFAM" id="SSF142984">
    <property type="entry name" value="Nqo1 middle domain-like"/>
    <property type="match status" value="1"/>
</dbReference>
<dbReference type="EMBL" id="SMKI01000282">
    <property type="protein sequence ID" value="TDC71409.1"/>
    <property type="molecule type" value="Genomic_DNA"/>
</dbReference>
<evidence type="ECO:0000256" key="9">
    <source>
        <dbReference type="ARBA" id="ARBA00023014"/>
    </source>
</evidence>
<dbReference type="SUPFAM" id="SSF54862">
    <property type="entry name" value="4Fe-4S ferredoxins"/>
    <property type="match status" value="1"/>
</dbReference>
<keyword evidence="5" id="KW-0285">Flavoprotein</keyword>
<dbReference type="Pfam" id="PF13459">
    <property type="entry name" value="Fer4_15"/>
    <property type="match status" value="1"/>
</dbReference>
<dbReference type="Gene3D" id="3.10.20.600">
    <property type="match status" value="1"/>
</dbReference>
<dbReference type="Gene3D" id="3.40.50.11540">
    <property type="entry name" value="NADH-ubiquinone oxidoreductase 51kDa subunit"/>
    <property type="match status" value="1"/>
</dbReference>
<keyword evidence="8" id="KW-0408">Iron</keyword>
<dbReference type="OrthoDB" id="3396880at2"/>
<dbReference type="SUPFAM" id="SSF140490">
    <property type="entry name" value="Nqo1C-terminal domain-like"/>
    <property type="match status" value="1"/>
</dbReference>
<organism evidence="12 13">
    <name type="scientific">Streptomyces hainanensis</name>
    <dbReference type="NCBI Taxonomy" id="402648"/>
    <lineage>
        <taxon>Bacteria</taxon>
        <taxon>Bacillati</taxon>
        <taxon>Actinomycetota</taxon>
        <taxon>Actinomycetes</taxon>
        <taxon>Kitasatosporales</taxon>
        <taxon>Streptomycetaceae</taxon>
        <taxon>Streptomyces</taxon>
    </lineage>
</organism>
<feature type="domain" description="NADH-ubiquinone oxidoreductase 51kDa subunit iron-sulphur binding" evidence="11">
    <location>
        <begin position="319"/>
        <end position="398"/>
    </location>
</feature>
<evidence type="ECO:0000256" key="3">
    <source>
        <dbReference type="ARBA" id="ARBA00007523"/>
    </source>
</evidence>
<dbReference type="GO" id="GO:0003954">
    <property type="term" value="F:NADH dehydrogenase activity"/>
    <property type="evidence" value="ECO:0007669"/>
    <property type="project" value="TreeGrafter"/>
</dbReference>
<dbReference type="InterPro" id="IPR037207">
    <property type="entry name" value="Nuop51_4Fe4S-bd_sf"/>
</dbReference>
<sequence>MSVPKRPALAVVGQPRLLAGLDVATRLDRVAHLTVHGPLPRLRLEEVIALAENIDLRGRGGAGFPFARKLKGVVEAAGRRGMAPHVVINGSEGEPSCLKDKELLLRTPHLVLDGALLAAEALGADRIAIGVTRTDVEKSVRDAVAEMPPGTRPIEVTYLPERFVTGEASALTRGIEGLPALPAGRKVRSTESGLAGAPTLFSNTETFTQLSVASRLGALSYRELGLPNEPGTVLLSVAGKFVVEAPVGTPLRDVLWLCGMPDPGQGVLIGGYHGRFIDADAAKETTLDRDALKRYDAVLAAGAVMPLPHGTCPVGETVKVARWMADQSANQCGPCALGLPSIAEALSRAASGGGLNALDAVRNRVLSVRKRGACSHPDGTANFVNSALNSFLTEFTDHAVGRGCGRPTVGSLAVPPEPIALPAATSDSGPKLLVDWTLCRGHGLCADVVPDVVRLGPDGYPDNATYNLPADSRNQAVRAIRRCPELALRLAN</sequence>
<accession>A0A4R4TAX2</accession>
<evidence type="ECO:0000256" key="6">
    <source>
        <dbReference type="ARBA" id="ARBA00022643"/>
    </source>
</evidence>
<dbReference type="SUPFAM" id="SSF142019">
    <property type="entry name" value="Nqo1 FMN-binding domain-like"/>
    <property type="match status" value="1"/>
</dbReference>
<comment type="caution">
    <text evidence="12">The sequence shown here is derived from an EMBL/GenBank/DDBJ whole genome shotgun (WGS) entry which is preliminary data.</text>
</comment>
<evidence type="ECO:0000256" key="7">
    <source>
        <dbReference type="ARBA" id="ARBA00022723"/>
    </source>
</evidence>
<evidence type="ECO:0000259" key="10">
    <source>
        <dbReference type="Pfam" id="PF01512"/>
    </source>
</evidence>
<feature type="domain" description="NADH-ubiquinone oxidoreductase 51kDa subunit FMN-binding" evidence="10">
    <location>
        <begin position="53"/>
        <end position="210"/>
    </location>
</feature>
<dbReference type="Gene3D" id="1.20.1440.230">
    <property type="entry name" value="NADH-ubiquinone oxidoreductase 51kDa subunit, iron-sulphur binding domain"/>
    <property type="match status" value="1"/>
</dbReference>
<evidence type="ECO:0000313" key="12">
    <source>
        <dbReference type="EMBL" id="TDC71409.1"/>
    </source>
</evidence>
<dbReference type="PANTHER" id="PTHR11780">
    <property type="entry name" value="NADH-UBIQUINONE OXIDOREDUCTASE FLAVOPROTEIN 1 NDUFV1"/>
    <property type="match status" value="1"/>
</dbReference>
<dbReference type="GO" id="GO:0046872">
    <property type="term" value="F:metal ion binding"/>
    <property type="evidence" value="ECO:0007669"/>
    <property type="project" value="UniProtKB-KW"/>
</dbReference>
<reference evidence="12 13" key="1">
    <citation type="submission" date="2019-03" db="EMBL/GenBank/DDBJ databases">
        <title>Draft genome sequences of novel Actinobacteria.</title>
        <authorList>
            <person name="Sahin N."/>
            <person name="Ay H."/>
            <person name="Saygin H."/>
        </authorList>
    </citation>
    <scope>NUCLEOTIDE SEQUENCE [LARGE SCALE GENOMIC DNA]</scope>
    <source>
        <strain evidence="12 13">DSM 41900</strain>
    </source>
</reference>
<gene>
    <name evidence="12" type="ORF">E1283_23585</name>
</gene>
<dbReference type="AlphaFoldDB" id="A0A4R4TAX2"/>
<dbReference type="InterPro" id="IPR037225">
    <property type="entry name" value="Nuo51_FMN-bd_sf"/>
</dbReference>
<evidence type="ECO:0000256" key="8">
    <source>
        <dbReference type="ARBA" id="ARBA00023004"/>
    </source>
</evidence>
<dbReference type="Gene3D" id="3.30.70.20">
    <property type="match status" value="1"/>
</dbReference>
<protein>
    <submittedName>
        <fullName evidence="12">Oxidoreductase</fullName>
    </submittedName>
</protein>
<comment type="cofactor">
    <cofactor evidence="2">
        <name>[4Fe-4S] cluster</name>
        <dbReference type="ChEBI" id="CHEBI:49883"/>
    </cofactor>
</comment>
<dbReference type="Proteomes" id="UP000295345">
    <property type="component" value="Unassembled WGS sequence"/>
</dbReference>
<comment type="cofactor">
    <cofactor evidence="1">
        <name>FMN</name>
        <dbReference type="ChEBI" id="CHEBI:58210"/>
    </cofactor>
</comment>
<keyword evidence="7" id="KW-0479">Metal-binding</keyword>
<dbReference type="InterPro" id="IPR011538">
    <property type="entry name" value="Nuo51_FMN-bd"/>
</dbReference>
<keyword evidence="4" id="KW-0004">4Fe-4S</keyword>
<dbReference type="PANTHER" id="PTHR11780:SF10">
    <property type="entry name" value="NADH DEHYDROGENASE [UBIQUINONE] FLAVOPROTEIN 1, MITOCHONDRIAL"/>
    <property type="match status" value="1"/>
</dbReference>
<dbReference type="Pfam" id="PF01512">
    <property type="entry name" value="Complex1_51K"/>
    <property type="match status" value="1"/>
</dbReference>
<comment type="similarity">
    <text evidence="3">Belongs to the complex I 51 kDa subunit family.</text>
</comment>
<dbReference type="Pfam" id="PF10589">
    <property type="entry name" value="NADH_4Fe-4S"/>
    <property type="match status" value="1"/>
</dbReference>